<dbReference type="Proteomes" id="UP000230750">
    <property type="component" value="Unassembled WGS sequence"/>
</dbReference>
<dbReference type="GO" id="GO:0006406">
    <property type="term" value="P:mRNA export from nucleus"/>
    <property type="evidence" value="ECO:0007669"/>
    <property type="project" value="UniProtKB-UniRule"/>
</dbReference>
<evidence type="ECO:0000256" key="1">
    <source>
        <dbReference type="ARBA" id="ARBA00034491"/>
    </source>
</evidence>
<proteinExistence type="inferred from homology"/>
<dbReference type="AlphaFoldDB" id="A0A2G8L2A0"/>
<accession>A0A2G8L2A0</accession>
<evidence type="ECO:0000256" key="3">
    <source>
        <dbReference type="SAM" id="MobiDB-lite"/>
    </source>
</evidence>
<keyword evidence="2" id="KW-0647">Proteasome</keyword>
<dbReference type="GO" id="GO:0043248">
    <property type="term" value="P:proteasome assembly"/>
    <property type="evidence" value="ECO:0007669"/>
    <property type="project" value="UniProtKB-UniRule"/>
</dbReference>
<dbReference type="STRING" id="307972.A0A2G8L2A0"/>
<feature type="compositionally biased region" description="Acidic residues" evidence="3">
    <location>
        <begin position="18"/>
        <end position="43"/>
    </location>
</feature>
<evidence type="ECO:0000313" key="4">
    <source>
        <dbReference type="EMBL" id="PIK54362.1"/>
    </source>
</evidence>
<organism evidence="4 5">
    <name type="scientific">Stichopus japonicus</name>
    <name type="common">Sea cucumber</name>
    <dbReference type="NCBI Taxonomy" id="307972"/>
    <lineage>
        <taxon>Eukaryota</taxon>
        <taxon>Metazoa</taxon>
        <taxon>Echinodermata</taxon>
        <taxon>Eleutherozoa</taxon>
        <taxon>Echinozoa</taxon>
        <taxon>Holothuroidea</taxon>
        <taxon>Aspidochirotacea</taxon>
        <taxon>Aspidochirotida</taxon>
        <taxon>Stichopodidae</taxon>
        <taxon>Apostichopus</taxon>
    </lineage>
</organism>
<comment type="caution">
    <text evidence="4">The sequence shown here is derived from an EMBL/GenBank/DDBJ whole genome shotgun (WGS) entry which is preliminary data.</text>
</comment>
<dbReference type="InterPro" id="IPR007834">
    <property type="entry name" value="DSS1_SEM1"/>
</dbReference>
<comment type="subcellular location">
    <subcellularLocation>
        <location evidence="2">Nucleus</location>
    </subcellularLocation>
</comment>
<gene>
    <name evidence="4" type="ORF">BSL78_08738</name>
</gene>
<dbReference type="GO" id="GO:0005634">
    <property type="term" value="C:nucleus"/>
    <property type="evidence" value="ECO:0007669"/>
    <property type="project" value="UniProtKB-SubCell"/>
</dbReference>
<comment type="function">
    <text evidence="2">Component of the 26S proteasome, a multiprotein complex involved in the ATP-dependent degradation of ubiquitinated proteins.</text>
</comment>
<evidence type="ECO:0000313" key="5">
    <source>
        <dbReference type="Proteomes" id="UP000230750"/>
    </source>
</evidence>
<name>A0A2G8L2A0_STIJA</name>
<keyword evidence="2" id="KW-0539">Nucleus</keyword>
<dbReference type="EMBL" id="MRZV01000251">
    <property type="protein sequence ID" value="PIK54362.1"/>
    <property type="molecule type" value="Genomic_DNA"/>
</dbReference>
<reference evidence="4 5" key="1">
    <citation type="journal article" date="2017" name="PLoS Biol.">
        <title>The sea cucumber genome provides insights into morphological evolution and visceral regeneration.</title>
        <authorList>
            <person name="Zhang X."/>
            <person name="Sun L."/>
            <person name="Yuan J."/>
            <person name="Sun Y."/>
            <person name="Gao Y."/>
            <person name="Zhang L."/>
            <person name="Li S."/>
            <person name="Dai H."/>
            <person name="Hamel J.F."/>
            <person name="Liu C."/>
            <person name="Yu Y."/>
            <person name="Liu S."/>
            <person name="Lin W."/>
            <person name="Guo K."/>
            <person name="Jin S."/>
            <person name="Xu P."/>
            <person name="Storey K.B."/>
            <person name="Huan P."/>
            <person name="Zhang T."/>
            <person name="Zhou Y."/>
            <person name="Zhang J."/>
            <person name="Lin C."/>
            <person name="Li X."/>
            <person name="Xing L."/>
            <person name="Huo D."/>
            <person name="Sun M."/>
            <person name="Wang L."/>
            <person name="Mercier A."/>
            <person name="Li F."/>
            <person name="Yang H."/>
            <person name="Xiang J."/>
        </authorList>
    </citation>
    <scope>NUCLEOTIDE SEQUENCE [LARGE SCALE GENOMIC DNA]</scope>
    <source>
        <strain evidence="4">Shaxun</strain>
        <tissue evidence="4">Muscle</tissue>
    </source>
</reference>
<evidence type="ECO:0000256" key="2">
    <source>
        <dbReference type="RuleBase" id="RU369057"/>
    </source>
</evidence>
<protein>
    <recommendedName>
        <fullName evidence="2">26S proteasome complex subunit SEM1</fullName>
    </recommendedName>
</protein>
<sequence length="83" mass="9740">MTEQKDKEKSEKKVDLGLLEEDDEFEEFPAEEWTAEDEDQADVNVWEDDWDDGNVEDDFSQQLRAELEKHGHITNGQPEPMKT</sequence>
<feature type="compositionally biased region" description="Basic and acidic residues" evidence="3">
    <location>
        <begin position="1"/>
        <end position="15"/>
    </location>
</feature>
<dbReference type="PANTHER" id="PTHR16771">
    <property type="entry name" value="26 PROTEASOME COMPLEX SUBUNIT DSS1"/>
    <property type="match status" value="1"/>
</dbReference>
<keyword evidence="5" id="KW-1185">Reference proteome</keyword>
<comment type="similarity">
    <text evidence="1 2">Belongs to the DSS1/SEM1 family.</text>
</comment>
<dbReference type="Pfam" id="PF05160">
    <property type="entry name" value="DSS1_SEM1"/>
    <property type="match status" value="1"/>
</dbReference>
<dbReference type="PANTHER" id="PTHR16771:SF0">
    <property type="entry name" value="26S PROTEASOME COMPLEX SUBUNIT SEM1"/>
    <property type="match status" value="1"/>
</dbReference>
<dbReference type="GO" id="GO:0000724">
    <property type="term" value="P:double-strand break repair via homologous recombination"/>
    <property type="evidence" value="ECO:0007669"/>
    <property type="project" value="TreeGrafter"/>
</dbReference>
<dbReference type="SMART" id="SM01385">
    <property type="entry name" value="DSS1_SEM1"/>
    <property type="match status" value="1"/>
</dbReference>
<feature type="region of interest" description="Disordered" evidence="3">
    <location>
        <begin position="1"/>
        <end position="43"/>
    </location>
</feature>
<dbReference type="GO" id="GO:0008541">
    <property type="term" value="C:proteasome regulatory particle, lid subcomplex"/>
    <property type="evidence" value="ECO:0007669"/>
    <property type="project" value="UniProtKB-UniRule"/>
</dbReference>